<dbReference type="EMBL" id="UZAM01007243">
    <property type="protein sequence ID" value="VDO97731.1"/>
    <property type="molecule type" value="Genomic_DNA"/>
</dbReference>
<sequence length="391" mass="44803">MLRIFKFSASLLNPLFPVAQRFAWVCCSANAVTYAVSNGSGTVGSDIDAVRTTVGDGGDGDDDYLIEDADFLDQNIDILSECSGLTAERDNLRSTVQPSNGVGPFQPKYKSKVFLKSYTLAPFVNESELLRNLVDMGVDLSQLEVKSNVADFLIKLDWQTQAKTYIRFLVRHGIPINELGSYITRNPWIFQQDIEDLQVRINYLESKNFSKEAIARIILKARYWLNSSVKTIDSRLGWLQKAYSLTGDEVRLVVTKQPKIIAFGIGYLQVIEFSFKEEMGFSRAQIKQLLLKDPKLFITDKRFLVATFDYVHNSLGFSHEEILKWPRVLRERKSRIQERHEFLRKIGRAQYDPMKPNFVSLNALMNDRDRDFCFTVAKVPVSVYNEFLKTL</sequence>
<name>A0A183IFS9_9BILA</name>
<dbReference type="SMART" id="SM00733">
    <property type="entry name" value="Mterf"/>
    <property type="match status" value="4"/>
</dbReference>
<evidence type="ECO:0000256" key="2">
    <source>
        <dbReference type="ARBA" id="ARBA00022946"/>
    </source>
</evidence>
<reference evidence="4 5" key="2">
    <citation type="submission" date="2018-11" db="EMBL/GenBank/DDBJ databases">
        <authorList>
            <consortium name="Pathogen Informatics"/>
        </authorList>
    </citation>
    <scope>NUCLEOTIDE SEQUENCE [LARGE SCALE GENOMIC DNA]</scope>
</reference>
<dbReference type="InterPro" id="IPR003690">
    <property type="entry name" value="MTERF"/>
</dbReference>
<dbReference type="OrthoDB" id="637682at2759"/>
<dbReference type="PANTHER" id="PTHR13068">
    <property type="entry name" value="CGI-12 PROTEIN-RELATED"/>
    <property type="match status" value="1"/>
</dbReference>
<organism evidence="6">
    <name type="scientific">Soboliphyme baturini</name>
    <dbReference type="NCBI Taxonomy" id="241478"/>
    <lineage>
        <taxon>Eukaryota</taxon>
        <taxon>Metazoa</taxon>
        <taxon>Ecdysozoa</taxon>
        <taxon>Nematoda</taxon>
        <taxon>Enoplea</taxon>
        <taxon>Dorylaimia</taxon>
        <taxon>Dioctophymatida</taxon>
        <taxon>Dioctophymatoidea</taxon>
        <taxon>Soboliphymatidae</taxon>
        <taxon>Soboliphyme</taxon>
    </lineage>
</organism>
<dbReference type="AlphaFoldDB" id="A0A183IFS9"/>
<reference evidence="6" key="1">
    <citation type="submission" date="2016-06" db="UniProtKB">
        <authorList>
            <consortium name="WormBaseParasite"/>
        </authorList>
    </citation>
    <scope>IDENTIFICATION</scope>
</reference>
<dbReference type="GO" id="GO:0061668">
    <property type="term" value="P:mitochondrial ribosome assembly"/>
    <property type="evidence" value="ECO:0007669"/>
    <property type="project" value="TreeGrafter"/>
</dbReference>
<evidence type="ECO:0000256" key="1">
    <source>
        <dbReference type="ARBA" id="ARBA00007692"/>
    </source>
</evidence>
<evidence type="ECO:0000313" key="5">
    <source>
        <dbReference type="Proteomes" id="UP000270296"/>
    </source>
</evidence>
<dbReference type="Gene3D" id="1.25.70.10">
    <property type="entry name" value="Transcription termination factor 3, mitochondrial"/>
    <property type="match status" value="1"/>
</dbReference>
<keyword evidence="5" id="KW-1185">Reference proteome</keyword>
<keyword evidence="2" id="KW-0809">Transit peptide</keyword>
<gene>
    <name evidence="4" type="ORF">SBAD_LOCUS2473</name>
</gene>
<dbReference type="GO" id="GO:0005739">
    <property type="term" value="C:mitochondrion"/>
    <property type="evidence" value="ECO:0007669"/>
    <property type="project" value="TreeGrafter"/>
</dbReference>
<dbReference type="PANTHER" id="PTHR13068:SF112">
    <property type="entry name" value="TRANSCRIPTION TERMINATION FACTOR 3, MITOCHONDRIAL"/>
    <property type="match status" value="1"/>
</dbReference>
<feature type="chain" id="PRO_5043140004" evidence="3">
    <location>
        <begin position="22"/>
        <end position="391"/>
    </location>
</feature>
<dbReference type="Pfam" id="PF02536">
    <property type="entry name" value="mTERF"/>
    <property type="match status" value="1"/>
</dbReference>
<evidence type="ECO:0000313" key="4">
    <source>
        <dbReference type="EMBL" id="VDO97731.1"/>
    </source>
</evidence>
<protein>
    <submittedName>
        <fullName evidence="6">Transcription termination factor 3, mitochondrial</fullName>
    </submittedName>
</protein>
<feature type="signal peptide" evidence="3">
    <location>
        <begin position="1"/>
        <end position="21"/>
    </location>
</feature>
<dbReference type="GO" id="GO:0003676">
    <property type="term" value="F:nucleic acid binding"/>
    <property type="evidence" value="ECO:0007669"/>
    <property type="project" value="InterPro"/>
</dbReference>
<dbReference type="WBParaSite" id="SBAD_0000259001-mRNA-1">
    <property type="protein sequence ID" value="SBAD_0000259001-mRNA-1"/>
    <property type="gene ID" value="SBAD_0000259001"/>
</dbReference>
<dbReference type="GO" id="GO:0006390">
    <property type="term" value="P:mitochondrial transcription"/>
    <property type="evidence" value="ECO:0007669"/>
    <property type="project" value="TreeGrafter"/>
</dbReference>
<evidence type="ECO:0000256" key="3">
    <source>
        <dbReference type="SAM" id="SignalP"/>
    </source>
</evidence>
<proteinExistence type="inferred from homology"/>
<dbReference type="Proteomes" id="UP000270296">
    <property type="component" value="Unassembled WGS sequence"/>
</dbReference>
<comment type="similarity">
    <text evidence="1">Belongs to the mTERF family.</text>
</comment>
<dbReference type="InterPro" id="IPR038538">
    <property type="entry name" value="MTERF_sf"/>
</dbReference>
<evidence type="ECO:0000313" key="6">
    <source>
        <dbReference type="WBParaSite" id="SBAD_0000259001-mRNA-1"/>
    </source>
</evidence>
<keyword evidence="3" id="KW-0732">Signal</keyword>
<accession>A0A183IFS9</accession>